<evidence type="ECO:0000256" key="1">
    <source>
        <dbReference type="SAM" id="MobiDB-lite"/>
    </source>
</evidence>
<feature type="compositionally biased region" description="Basic and acidic residues" evidence="1">
    <location>
        <begin position="126"/>
        <end position="140"/>
    </location>
</feature>
<keyword evidence="5" id="KW-1185">Reference proteome</keyword>
<dbReference type="SMART" id="SM00278">
    <property type="entry name" value="HhH1"/>
    <property type="match status" value="2"/>
</dbReference>
<keyword evidence="2" id="KW-0732">Signal</keyword>
<feature type="chain" id="PRO_5045914483" evidence="2">
    <location>
        <begin position="29"/>
        <end position="140"/>
    </location>
</feature>
<dbReference type="Gene3D" id="1.10.150.280">
    <property type="entry name" value="AF1531-like domain"/>
    <property type="match status" value="1"/>
</dbReference>
<protein>
    <submittedName>
        <fullName evidence="4">Helix-hairpin-helix domain-containing protein</fullName>
    </submittedName>
</protein>
<feature type="domain" description="Helix-hairpin-helix DNA-binding motif class 1" evidence="3">
    <location>
        <begin position="37"/>
        <end position="56"/>
    </location>
</feature>
<comment type="caution">
    <text evidence="4">The sequence shown here is derived from an EMBL/GenBank/DDBJ whole genome shotgun (WGS) entry which is preliminary data.</text>
</comment>
<gene>
    <name evidence="4" type="ORF">KU392_01100</name>
</gene>
<accession>A0ABS6NJX5</accession>
<evidence type="ECO:0000313" key="5">
    <source>
        <dbReference type="Proteomes" id="UP000722165"/>
    </source>
</evidence>
<dbReference type="RefSeq" id="WP_169294195.1">
    <property type="nucleotide sequence ID" value="NZ_CP130490.1"/>
</dbReference>
<proteinExistence type="predicted"/>
<dbReference type="PANTHER" id="PTHR21180">
    <property type="entry name" value="ENDONUCLEASE/EXONUCLEASE/PHOSPHATASE FAMILY DOMAIN-CONTAINING PROTEIN 1"/>
    <property type="match status" value="1"/>
</dbReference>
<evidence type="ECO:0000256" key="2">
    <source>
        <dbReference type="SAM" id="SignalP"/>
    </source>
</evidence>
<dbReference type="SUPFAM" id="SSF47781">
    <property type="entry name" value="RuvA domain 2-like"/>
    <property type="match status" value="1"/>
</dbReference>
<sequence>MERIKTSKAGWLKWFFFLSLFLSGAANAVDLNSASREQLVSVNGIGPKTAENIIRERQRGGPFLSRQDLSLRVKGIGKKRADRLFEAGLEITEVSGGQVAGEAYPVRSTSINVNGKKRSLSAAEPKLIKPHRENVKGNEK</sequence>
<name>A0ABS6NJX5_9BURK</name>
<dbReference type="Proteomes" id="UP000722165">
    <property type="component" value="Unassembled WGS sequence"/>
</dbReference>
<evidence type="ECO:0000313" key="4">
    <source>
        <dbReference type="EMBL" id="MBV4395850.1"/>
    </source>
</evidence>
<feature type="domain" description="Helix-hairpin-helix DNA-binding motif class 1" evidence="3">
    <location>
        <begin position="68"/>
        <end position="87"/>
    </location>
</feature>
<evidence type="ECO:0000259" key="3">
    <source>
        <dbReference type="SMART" id="SM00278"/>
    </source>
</evidence>
<dbReference type="PANTHER" id="PTHR21180:SF32">
    <property type="entry name" value="ENDONUCLEASE_EXONUCLEASE_PHOSPHATASE FAMILY DOMAIN-CONTAINING PROTEIN 1"/>
    <property type="match status" value="1"/>
</dbReference>
<reference evidence="4 5" key="1">
    <citation type="submission" date="2021-06" db="EMBL/GenBank/DDBJ databases">
        <authorList>
            <person name="Lu T."/>
            <person name="Wang Q."/>
            <person name="Han X."/>
        </authorList>
    </citation>
    <scope>NUCLEOTIDE SEQUENCE [LARGE SCALE GENOMIC DNA]</scope>
    <source>
        <strain evidence="4 5">LAM0050</strain>
    </source>
</reference>
<feature type="signal peptide" evidence="2">
    <location>
        <begin position="1"/>
        <end position="28"/>
    </location>
</feature>
<dbReference type="InterPro" id="IPR003583">
    <property type="entry name" value="Hlx-hairpin-Hlx_DNA-bd_motif"/>
</dbReference>
<organism evidence="4 5">
    <name type="scientific">Advenella alkanexedens</name>
    <dbReference type="NCBI Taxonomy" id="1481665"/>
    <lineage>
        <taxon>Bacteria</taxon>
        <taxon>Pseudomonadati</taxon>
        <taxon>Pseudomonadota</taxon>
        <taxon>Betaproteobacteria</taxon>
        <taxon>Burkholderiales</taxon>
        <taxon>Alcaligenaceae</taxon>
    </lineage>
</organism>
<dbReference type="Pfam" id="PF12836">
    <property type="entry name" value="HHH_3"/>
    <property type="match status" value="1"/>
</dbReference>
<feature type="region of interest" description="Disordered" evidence="1">
    <location>
        <begin position="118"/>
        <end position="140"/>
    </location>
</feature>
<dbReference type="InterPro" id="IPR051675">
    <property type="entry name" value="Endo/Exo/Phosphatase_dom_1"/>
</dbReference>
<dbReference type="EMBL" id="JAHSPR010000001">
    <property type="protein sequence ID" value="MBV4395850.1"/>
    <property type="molecule type" value="Genomic_DNA"/>
</dbReference>
<dbReference type="InterPro" id="IPR010994">
    <property type="entry name" value="RuvA_2-like"/>
</dbReference>